<dbReference type="AlphaFoldDB" id="A0A2X4UB69"/>
<feature type="region of interest" description="Disordered" evidence="1">
    <location>
        <begin position="273"/>
        <end position="294"/>
    </location>
</feature>
<evidence type="ECO:0000313" key="2">
    <source>
        <dbReference type="EMBL" id="SQI30060.1"/>
    </source>
</evidence>
<keyword evidence="3" id="KW-1185">Reference proteome</keyword>
<proteinExistence type="predicted"/>
<dbReference type="EMBL" id="LS483468">
    <property type="protein sequence ID" value="SQI30060.1"/>
    <property type="molecule type" value="Genomic_DNA"/>
</dbReference>
<gene>
    <name evidence="2" type="ORF">NCTC10994_01377</name>
</gene>
<accession>A0A2X4UB69</accession>
<dbReference type="RefSeq" id="WP_072699987.1">
    <property type="nucleotide sequence ID" value="NZ_JAFBBL010000001.1"/>
</dbReference>
<evidence type="ECO:0000256" key="1">
    <source>
        <dbReference type="SAM" id="MobiDB-lite"/>
    </source>
</evidence>
<reference evidence="2 3" key="1">
    <citation type="submission" date="2018-06" db="EMBL/GenBank/DDBJ databases">
        <authorList>
            <consortium name="Pathogen Informatics"/>
            <person name="Doyle S."/>
        </authorList>
    </citation>
    <scope>NUCLEOTIDE SEQUENCE [LARGE SCALE GENOMIC DNA]</scope>
    <source>
        <strain evidence="2 3">NCTC10994</strain>
    </source>
</reference>
<protein>
    <submittedName>
        <fullName evidence="2">Uncharacterized protein</fullName>
    </submittedName>
</protein>
<name>A0A2X4UB69_9NOCA</name>
<dbReference type="Proteomes" id="UP000249091">
    <property type="component" value="Chromosome 1"/>
</dbReference>
<dbReference type="KEGG" id="rcr:NCTC10994_01377"/>
<sequence length="294" mass="31360">MTDASTESTGPTATDSVVDALRGAVASVEAAIVRLEGEDAAPDTAESVLASVGAPALGDIVTRHNALTRAAAIVDHRGTLPDADWTPLAELGSRLDETVARLQAHASALLDGADADKPVQEHLEYLHTIAVEERLGETLQLLVLVEDCLFLWHRVRIAREGSAPEVVAAARSALARHFEGDGDLLRRARRALARFAEGSPLEVVRRLSSSRTTRALSTLRRDLDDYRAAFRADDAGWLADEDPDVAEALDSIDSPLKAVGGALGDVLERGRARVTETLSRDDGDKTSAADPERP</sequence>
<evidence type="ECO:0000313" key="3">
    <source>
        <dbReference type="Proteomes" id="UP000249091"/>
    </source>
</evidence>
<organism evidence="2 3">
    <name type="scientific">Rhodococcus coprophilus</name>
    <dbReference type="NCBI Taxonomy" id="38310"/>
    <lineage>
        <taxon>Bacteria</taxon>
        <taxon>Bacillati</taxon>
        <taxon>Actinomycetota</taxon>
        <taxon>Actinomycetes</taxon>
        <taxon>Mycobacteriales</taxon>
        <taxon>Nocardiaceae</taxon>
        <taxon>Rhodococcus</taxon>
    </lineage>
</organism>